<keyword evidence="2" id="KW-0251">Elongation factor</keyword>
<keyword evidence="3" id="KW-1185">Reference proteome</keyword>
<dbReference type="EMBL" id="JAUHLI010000004">
    <property type="protein sequence ID" value="MEE2000881.1"/>
    <property type="molecule type" value="Genomic_DNA"/>
</dbReference>
<keyword evidence="2" id="KW-0648">Protein biosynthesis</keyword>
<feature type="domain" description="Transcription elongation factor GreA/GreB C-terminal" evidence="1">
    <location>
        <begin position="51"/>
        <end position="124"/>
    </location>
</feature>
<evidence type="ECO:0000313" key="3">
    <source>
        <dbReference type="Proteomes" id="UP001336314"/>
    </source>
</evidence>
<dbReference type="Gene3D" id="3.10.50.30">
    <property type="entry name" value="Transcription elongation factor, GreA/GreB, C-terminal domain"/>
    <property type="match status" value="1"/>
</dbReference>
<dbReference type="Proteomes" id="UP001336314">
    <property type="component" value="Unassembled WGS sequence"/>
</dbReference>
<proteinExistence type="predicted"/>
<accession>A0ABU7J2Z8</accession>
<dbReference type="Pfam" id="PF01272">
    <property type="entry name" value="GreA_GreB"/>
    <property type="match status" value="1"/>
</dbReference>
<gene>
    <name evidence="2" type="ORF">QWY20_05400</name>
</gene>
<evidence type="ECO:0000313" key="2">
    <source>
        <dbReference type="EMBL" id="MEE2000881.1"/>
    </source>
</evidence>
<dbReference type="InterPro" id="IPR036953">
    <property type="entry name" value="GreA/GreB_C_sf"/>
</dbReference>
<reference evidence="2 3" key="1">
    <citation type="submission" date="2023-07" db="EMBL/GenBank/DDBJ databases">
        <title>Alkalimonas sp., MEB108 novel, alkaliphilic bacterium isolated from Lonar Lake, India.</title>
        <authorList>
            <person name="Joshi A."/>
            <person name="Thite S."/>
        </authorList>
    </citation>
    <scope>NUCLEOTIDE SEQUENCE [LARGE SCALE GENOMIC DNA]</scope>
    <source>
        <strain evidence="2 3">MEB108</strain>
    </source>
</reference>
<comment type="caution">
    <text evidence="2">The sequence shown here is derived from an EMBL/GenBank/DDBJ whole genome shotgun (WGS) entry which is preliminary data.</text>
</comment>
<dbReference type="RefSeq" id="WP_330128014.1">
    <property type="nucleotide sequence ID" value="NZ_JAUHLI010000004.1"/>
</dbReference>
<name>A0ABU7J2Z8_9GAMM</name>
<dbReference type="GO" id="GO:0003746">
    <property type="term" value="F:translation elongation factor activity"/>
    <property type="evidence" value="ECO:0007669"/>
    <property type="project" value="UniProtKB-KW"/>
</dbReference>
<evidence type="ECO:0000259" key="1">
    <source>
        <dbReference type="Pfam" id="PF01272"/>
    </source>
</evidence>
<sequence>MLHPTTYVAQTDPTLNVLLNAHWLPRQLYRNLLLPPKPVSTARQTRYQRQNRLMPGDHAELFDVSSGSKFWITLSQPVPAKGAKQTAVELDSPLGRALLQKKAGDQVVITLGRSQLHLIVLQITKAQMP</sequence>
<organism evidence="2 3">
    <name type="scientific">Alkalimonas cellulosilytica</name>
    <dbReference type="NCBI Taxonomy" id="3058395"/>
    <lineage>
        <taxon>Bacteria</taxon>
        <taxon>Pseudomonadati</taxon>
        <taxon>Pseudomonadota</taxon>
        <taxon>Gammaproteobacteria</taxon>
        <taxon>Alkalimonas</taxon>
    </lineage>
</organism>
<dbReference type="SUPFAM" id="SSF54534">
    <property type="entry name" value="FKBP-like"/>
    <property type="match status" value="1"/>
</dbReference>
<protein>
    <submittedName>
        <fullName evidence="2">GreA/GreB family elongation factor</fullName>
    </submittedName>
</protein>
<dbReference type="InterPro" id="IPR001437">
    <property type="entry name" value="Tscrpt_elong_fac_GreA/B_C"/>
</dbReference>